<evidence type="ECO:0000256" key="1">
    <source>
        <dbReference type="ARBA" id="ARBA00001210"/>
    </source>
</evidence>
<evidence type="ECO:0000313" key="6">
    <source>
        <dbReference type="EMBL" id="HJG36972.1"/>
    </source>
</evidence>
<dbReference type="Proteomes" id="UP000753256">
    <property type="component" value="Unassembled WGS sequence"/>
</dbReference>
<dbReference type="EMBL" id="DYUZ01000015">
    <property type="protein sequence ID" value="HJG36972.1"/>
    <property type="molecule type" value="Genomic_DNA"/>
</dbReference>
<keyword evidence="3 5" id="KW-0547">Nucleotide-binding</keyword>
<comment type="caution">
    <text evidence="6">The sequence shown here is derived from an EMBL/GenBank/DDBJ whole genome shotgun (WGS) entry which is preliminary data.</text>
</comment>
<evidence type="ECO:0000256" key="3">
    <source>
        <dbReference type="ARBA" id="ARBA00022741"/>
    </source>
</evidence>
<dbReference type="AlphaFoldDB" id="A0A921ISJ7"/>
<protein>
    <recommendedName>
        <fullName evidence="5">Probable 2-(5''-triphosphoribosyl)-3'-dephosphocoenzyme-A synthase</fullName>
        <shortName evidence="5">2-(5''-triphosphoribosyl)-3'-dephospho-CoA synthase</shortName>
        <ecNumber evidence="5">2.4.2.52</ecNumber>
    </recommendedName>
</protein>
<comment type="catalytic activity">
    <reaction evidence="1 5">
        <text>3'-dephospho-CoA + ATP = 2'-(5''-triphospho-alpha-D-ribosyl)-3'-dephospho-CoA + adenine</text>
        <dbReference type="Rhea" id="RHEA:15117"/>
        <dbReference type="ChEBI" id="CHEBI:16708"/>
        <dbReference type="ChEBI" id="CHEBI:30616"/>
        <dbReference type="ChEBI" id="CHEBI:57328"/>
        <dbReference type="ChEBI" id="CHEBI:61378"/>
        <dbReference type="EC" id="2.4.2.52"/>
    </reaction>
</comment>
<keyword evidence="4 5" id="KW-0067">ATP-binding</keyword>
<dbReference type="RefSeq" id="WP_273189456.1">
    <property type="nucleotide sequence ID" value="NZ_DYUZ01000015.1"/>
</dbReference>
<dbReference type="GO" id="GO:0046917">
    <property type="term" value="F:triphosphoribosyl-dephospho-CoA synthase activity"/>
    <property type="evidence" value="ECO:0007669"/>
    <property type="project" value="UniProtKB-UniRule"/>
</dbReference>
<dbReference type="InterPro" id="IPR002736">
    <property type="entry name" value="CitG"/>
</dbReference>
<dbReference type="HAMAP" id="MF_00397">
    <property type="entry name" value="CitG"/>
    <property type="match status" value="1"/>
</dbReference>
<reference evidence="6" key="1">
    <citation type="journal article" date="2021" name="PeerJ">
        <title>Extensive microbial diversity within the chicken gut microbiome revealed by metagenomics and culture.</title>
        <authorList>
            <person name="Gilroy R."/>
            <person name="Ravi A."/>
            <person name="Getino M."/>
            <person name="Pursley I."/>
            <person name="Horton D.L."/>
            <person name="Alikhan N.F."/>
            <person name="Baker D."/>
            <person name="Gharbi K."/>
            <person name="Hall N."/>
            <person name="Watson M."/>
            <person name="Adriaenssens E.M."/>
            <person name="Foster-Nyarko E."/>
            <person name="Jarju S."/>
            <person name="Secka A."/>
            <person name="Antonio M."/>
            <person name="Oren A."/>
            <person name="Chaudhuri R.R."/>
            <person name="La Ragione R."/>
            <person name="Hildebrand F."/>
            <person name="Pallen M.J."/>
        </authorList>
    </citation>
    <scope>NUCLEOTIDE SEQUENCE</scope>
    <source>
        <strain evidence="6">ChiHjej13B12-9602</strain>
    </source>
</reference>
<keyword evidence="2 5" id="KW-0808">Transferase</keyword>
<dbReference type="GO" id="GO:0005524">
    <property type="term" value="F:ATP binding"/>
    <property type="evidence" value="ECO:0007669"/>
    <property type="project" value="UniProtKB-KW"/>
</dbReference>
<comment type="similarity">
    <text evidence="5">Belongs to the CitG/MdcB family.</text>
</comment>
<dbReference type="Pfam" id="PF01874">
    <property type="entry name" value="CitG"/>
    <property type="match status" value="1"/>
</dbReference>
<sequence>MTRRLDDTPAALAHMAARSLEDEARLAPKPGLVDSINNGAHADMELATFLASAATLEPLFAEYAASGMHLGCGSPSELAAAARRIGIRAEKAMFSATGGVNTHKGANFTFALVLSATGALLADGSQLPFDAADSARALELVSRMAEDLLDADIRALLARAAQDEGAAGELSHGEQLFLAEGLKGVRGEAAQGYPLLARVLLPYLRSSRNELAASDEGRRETLLRALVKLMAQLEDTNVVHRGGMEALTSHRAYCSKLDAADLSFSELELALSTYDRELIALNVSPGGAADLLSLGIFFMRLEGLDAQG</sequence>
<evidence type="ECO:0000256" key="4">
    <source>
        <dbReference type="ARBA" id="ARBA00022840"/>
    </source>
</evidence>
<dbReference type="PANTHER" id="PTHR30201">
    <property type="entry name" value="TRIPHOSPHORIBOSYL-DEPHOSPHO-COA SYNTHASE"/>
    <property type="match status" value="1"/>
</dbReference>
<dbReference type="EC" id="2.4.2.52" evidence="5"/>
<dbReference type="PANTHER" id="PTHR30201:SF2">
    <property type="entry name" value="2-(5''-TRIPHOSPHORIBOSYL)-3'-DEPHOSPHOCOENZYME-A SYNTHASE"/>
    <property type="match status" value="1"/>
</dbReference>
<evidence type="ECO:0000256" key="5">
    <source>
        <dbReference type="HAMAP-Rule" id="MF_00397"/>
    </source>
</evidence>
<dbReference type="InterPro" id="IPR017551">
    <property type="entry name" value="TriPribosyl-deP-CoA_syn_CitG"/>
</dbReference>
<dbReference type="Gene3D" id="1.10.4200.10">
    <property type="entry name" value="Triphosphoribosyl-dephospho-CoA protein"/>
    <property type="match status" value="1"/>
</dbReference>
<accession>A0A921ISJ7</accession>
<evidence type="ECO:0000313" key="7">
    <source>
        <dbReference type="Proteomes" id="UP000753256"/>
    </source>
</evidence>
<dbReference type="GO" id="GO:0016757">
    <property type="term" value="F:glycosyltransferase activity"/>
    <property type="evidence" value="ECO:0007669"/>
    <property type="project" value="UniProtKB-KW"/>
</dbReference>
<evidence type="ECO:0000256" key="2">
    <source>
        <dbReference type="ARBA" id="ARBA00022679"/>
    </source>
</evidence>
<keyword evidence="6" id="KW-0328">Glycosyltransferase</keyword>
<name>A0A921ISJ7_9ACTN</name>
<reference evidence="6" key="2">
    <citation type="submission" date="2021-09" db="EMBL/GenBank/DDBJ databases">
        <authorList>
            <person name="Gilroy R."/>
        </authorList>
    </citation>
    <scope>NUCLEOTIDE SEQUENCE</scope>
    <source>
        <strain evidence="6">ChiHjej13B12-9602</strain>
    </source>
</reference>
<gene>
    <name evidence="5" type="primary">citG</name>
    <name evidence="6" type="ORF">K8V70_03785</name>
</gene>
<organism evidence="6 7">
    <name type="scientific">Enorma phocaeensis</name>
    <dbReference type="NCBI Taxonomy" id="1871019"/>
    <lineage>
        <taxon>Bacteria</taxon>
        <taxon>Bacillati</taxon>
        <taxon>Actinomycetota</taxon>
        <taxon>Coriobacteriia</taxon>
        <taxon>Coriobacteriales</taxon>
        <taxon>Coriobacteriaceae</taxon>
        <taxon>Enorma</taxon>
    </lineage>
</organism>
<dbReference type="GO" id="GO:0051191">
    <property type="term" value="P:prosthetic group biosynthetic process"/>
    <property type="evidence" value="ECO:0007669"/>
    <property type="project" value="TreeGrafter"/>
</dbReference>
<proteinExistence type="inferred from homology"/>